<organism evidence="1 2">
    <name type="scientific">Denticeps clupeoides</name>
    <name type="common">denticle herring</name>
    <dbReference type="NCBI Taxonomy" id="299321"/>
    <lineage>
        <taxon>Eukaryota</taxon>
        <taxon>Metazoa</taxon>
        <taxon>Chordata</taxon>
        <taxon>Craniata</taxon>
        <taxon>Vertebrata</taxon>
        <taxon>Euteleostomi</taxon>
        <taxon>Actinopterygii</taxon>
        <taxon>Neopterygii</taxon>
        <taxon>Teleostei</taxon>
        <taxon>Clupei</taxon>
        <taxon>Clupeiformes</taxon>
        <taxon>Denticipitoidei</taxon>
        <taxon>Denticipitidae</taxon>
        <taxon>Denticeps</taxon>
    </lineage>
</organism>
<protein>
    <submittedName>
        <fullName evidence="1">Uncharacterized protein</fullName>
    </submittedName>
</protein>
<dbReference type="PANTHER" id="PTHR33626">
    <property type="entry name" value="ZGC:158463"/>
    <property type="match status" value="1"/>
</dbReference>
<dbReference type="GeneTree" id="ENSGT00390000016898"/>
<reference evidence="1" key="2">
    <citation type="submission" date="2025-08" db="UniProtKB">
        <authorList>
            <consortium name="Ensembl"/>
        </authorList>
    </citation>
    <scope>IDENTIFICATION</scope>
</reference>
<proteinExistence type="predicted"/>
<sequence length="144" mass="16375">MLNSYAAPMRSAYSFLEGQVAFSHTRWSNNRSVMPLDIWGCTRATMGGSVRVYPASRGAGNPLNPTLSTPRGDMSLSAKRVSTPQHRPPYDDDLRPYWYKGSNKKWRDITKCHTGWHRGRVNNVLWADLRRPDCCPLKLGLHKT</sequence>
<keyword evidence="2" id="KW-1185">Reference proteome</keyword>
<evidence type="ECO:0000313" key="2">
    <source>
        <dbReference type="Proteomes" id="UP000694580"/>
    </source>
</evidence>
<dbReference type="Ensembl" id="ENSDCDT00010068212.1">
    <property type="protein sequence ID" value="ENSDCDP00010057527.1"/>
    <property type="gene ID" value="ENSDCDG00010032571.1"/>
</dbReference>
<evidence type="ECO:0000313" key="1">
    <source>
        <dbReference type="Ensembl" id="ENSDCDP00010057527.1"/>
    </source>
</evidence>
<dbReference type="AlphaFoldDB" id="A0AAY4EIS7"/>
<name>A0AAY4EIS7_9TELE</name>
<reference evidence="1 2" key="1">
    <citation type="submission" date="2020-06" db="EMBL/GenBank/DDBJ databases">
        <authorList>
            <consortium name="Wellcome Sanger Institute Data Sharing"/>
        </authorList>
    </citation>
    <scope>NUCLEOTIDE SEQUENCE [LARGE SCALE GENOMIC DNA]</scope>
</reference>
<dbReference type="Proteomes" id="UP000694580">
    <property type="component" value="Chromosome 16"/>
</dbReference>
<dbReference type="PANTHER" id="PTHR33626:SF2">
    <property type="match status" value="1"/>
</dbReference>
<accession>A0AAY4EIS7</accession>
<reference evidence="1" key="3">
    <citation type="submission" date="2025-09" db="UniProtKB">
        <authorList>
            <consortium name="Ensembl"/>
        </authorList>
    </citation>
    <scope>IDENTIFICATION</scope>
</reference>